<reference evidence="5 6" key="1">
    <citation type="submission" date="2020-07" db="EMBL/GenBank/DDBJ databases">
        <title>Sequencing the genomes of 1000 actinobacteria strains.</title>
        <authorList>
            <person name="Klenk H.-P."/>
        </authorList>
    </citation>
    <scope>NUCLEOTIDE SEQUENCE [LARGE SCALE GENOMIC DNA]</scope>
    <source>
        <strain evidence="5 6">DSM 19663</strain>
    </source>
</reference>
<accession>A0A839EB43</accession>
<sequence length="753" mass="81683">MGNLHATTRSAVIAVLTLSLIAASAGTAALAEPGSGVGPTSSAESSAEPTIEAEPPSPTESASATVPPTPPAEPEPARQEAPPTSPPGEGGSPEDAVSTQVASAEAVAVYRFWSDTFQSHFYTLDVAERDSVIANYPKSVWQYEGAKFGAYQSQVAGTIPVYRFWSQVHNAHYYTASEDEKNHVIAAYPVDVWQYERVAFYAYGTQDALAQTQVMAQFWSPTFWNHFYSSDPAEIDKVKAVYPAHIWTFEGDAFRVPISYAPAAPLPPSGQVASDQAAAVYRFWSDTFQSHFYTLDVAERDSVIANYPKSVWQYEGAKFGAYQSQVAGTIPVYRFWSQVHNAHYYTASEDEKNHVIAAYPVDVWQYERVAFYAYGTQDALAQTQVMAQFWSPTFWNHFYSSDPAEIDKVKAVYPAHIWTFEGDAFRVPISYAPAAPLPTGGLSTVLAATLGGLSGKYSVSVRDLGGTRSTVDIGGETMQEPVSVIKVFVAYAVLDRVDLGRLTLATRTRSGVTVQDCLRVIIQVSDNYCHWDLVALVGEQALNDQFWAEGYRGTVYAGRSGGGTYYPAKLSTTDDLALLLSRLYRGELLSPAMSEHLIALLETQYWRSKLPSGVAAGVPVGNKTGSAWTADGWFHSDAGVVSSVGGTYAIAVLGSRGATAAGVRAIGRVVYEHYNGPIATAASYSSLNAVTAAPTTFYRHASTSAPLGTIPAGVRLEVYASARTWYQVVYNGRYVYVRMSALLDAIAYPRSAR</sequence>
<dbReference type="Gene3D" id="2.30.30.40">
    <property type="entry name" value="SH3 Domains"/>
    <property type="match status" value="1"/>
</dbReference>
<gene>
    <name evidence="5" type="ORF">FHX53_002567</name>
</gene>
<dbReference type="EMBL" id="JACGWX010000009">
    <property type="protein sequence ID" value="MBA8848950.1"/>
    <property type="molecule type" value="Genomic_DNA"/>
</dbReference>
<dbReference type="GO" id="GO:0030655">
    <property type="term" value="P:beta-lactam antibiotic catabolic process"/>
    <property type="evidence" value="ECO:0007669"/>
    <property type="project" value="InterPro"/>
</dbReference>
<feature type="domain" description="DUF5648" evidence="4">
    <location>
        <begin position="216"/>
        <end position="373"/>
    </location>
</feature>
<proteinExistence type="predicted"/>
<dbReference type="RefSeq" id="WP_182491729.1">
    <property type="nucleotide sequence ID" value="NZ_BAAAOV010000004.1"/>
</dbReference>
<dbReference type="Proteomes" id="UP000585905">
    <property type="component" value="Unassembled WGS sequence"/>
</dbReference>
<dbReference type="InterPro" id="IPR012338">
    <property type="entry name" value="Beta-lactam/transpept-like"/>
</dbReference>
<feature type="compositionally biased region" description="Low complexity" evidence="1">
    <location>
        <begin position="39"/>
        <end position="66"/>
    </location>
</feature>
<dbReference type="InterPro" id="IPR043708">
    <property type="entry name" value="DUF5648"/>
</dbReference>
<feature type="domain" description="Beta-lactamase class A catalytic" evidence="3">
    <location>
        <begin position="458"/>
        <end position="653"/>
    </location>
</feature>
<dbReference type="Pfam" id="PF18885">
    <property type="entry name" value="DUF5648"/>
    <property type="match status" value="2"/>
</dbReference>
<dbReference type="Gene3D" id="3.40.710.10">
    <property type="entry name" value="DD-peptidase/beta-lactamase superfamily"/>
    <property type="match status" value="1"/>
</dbReference>
<comment type="caution">
    <text evidence="5">The sequence shown here is derived from an EMBL/GenBank/DDBJ whole genome shotgun (WGS) entry which is preliminary data.</text>
</comment>
<feature type="region of interest" description="Disordered" evidence="1">
    <location>
        <begin position="30"/>
        <end position="99"/>
    </location>
</feature>
<keyword evidence="2" id="KW-0732">Signal</keyword>
<evidence type="ECO:0000313" key="6">
    <source>
        <dbReference type="Proteomes" id="UP000585905"/>
    </source>
</evidence>
<evidence type="ECO:0000256" key="2">
    <source>
        <dbReference type="SAM" id="SignalP"/>
    </source>
</evidence>
<dbReference type="InterPro" id="IPR045155">
    <property type="entry name" value="Beta-lactam_cat"/>
</dbReference>
<evidence type="ECO:0000259" key="4">
    <source>
        <dbReference type="Pfam" id="PF18885"/>
    </source>
</evidence>
<evidence type="ECO:0000256" key="1">
    <source>
        <dbReference type="SAM" id="MobiDB-lite"/>
    </source>
</evidence>
<dbReference type="Pfam" id="PF13354">
    <property type="entry name" value="Beta-lactamase2"/>
    <property type="match status" value="1"/>
</dbReference>
<feature type="chain" id="PRO_5032396318" evidence="2">
    <location>
        <begin position="32"/>
        <end position="753"/>
    </location>
</feature>
<evidence type="ECO:0000313" key="5">
    <source>
        <dbReference type="EMBL" id="MBA8848950.1"/>
    </source>
</evidence>
<organism evidence="5 6">
    <name type="scientific">Microcella alkalica</name>
    <dbReference type="NCBI Taxonomy" id="355930"/>
    <lineage>
        <taxon>Bacteria</taxon>
        <taxon>Bacillati</taxon>
        <taxon>Actinomycetota</taxon>
        <taxon>Actinomycetes</taxon>
        <taxon>Micrococcales</taxon>
        <taxon>Microbacteriaceae</taxon>
        <taxon>Microcella</taxon>
    </lineage>
</organism>
<keyword evidence="6" id="KW-1185">Reference proteome</keyword>
<dbReference type="GO" id="GO:0046677">
    <property type="term" value="P:response to antibiotic"/>
    <property type="evidence" value="ECO:0007669"/>
    <property type="project" value="InterPro"/>
</dbReference>
<name>A0A839EB43_9MICO</name>
<feature type="domain" description="DUF5648" evidence="4">
    <location>
        <begin position="98"/>
        <end position="202"/>
    </location>
</feature>
<dbReference type="PANTHER" id="PTHR35333">
    <property type="entry name" value="BETA-LACTAMASE"/>
    <property type="match status" value="1"/>
</dbReference>
<dbReference type="PANTHER" id="PTHR35333:SF3">
    <property type="entry name" value="BETA-LACTAMASE-TYPE TRANSPEPTIDASE FOLD CONTAINING PROTEIN"/>
    <property type="match status" value="1"/>
</dbReference>
<feature type="signal peptide" evidence="2">
    <location>
        <begin position="1"/>
        <end position="31"/>
    </location>
</feature>
<dbReference type="SUPFAM" id="SSF56601">
    <property type="entry name" value="beta-lactamase/transpeptidase-like"/>
    <property type="match status" value="1"/>
</dbReference>
<evidence type="ECO:0000259" key="3">
    <source>
        <dbReference type="Pfam" id="PF13354"/>
    </source>
</evidence>
<dbReference type="AlphaFoldDB" id="A0A839EB43"/>
<dbReference type="InterPro" id="IPR000871">
    <property type="entry name" value="Beta-lactam_class-A"/>
</dbReference>
<protein>
    <submittedName>
        <fullName evidence="5">Beta-lactamase class A</fullName>
    </submittedName>
</protein>
<dbReference type="GO" id="GO:0008800">
    <property type="term" value="F:beta-lactamase activity"/>
    <property type="evidence" value="ECO:0007669"/>
    <property type="project" value="InterPro"/>
</dbReference>